<dbReference type="InterPro" id="IPR057084">
    <property type="entry name" value="Int_N"/>
</dbReference>
<dbReference type="PROSITE" id="PS51900">
    <property type="entry name" value="CB"/>
    <property type="match status" value="1"/>
</dbReference>
<gene>
    <name evidence="7" type="ORF">ABV408_13715</name>
</gene>
<dbReference type="InterPro" id="IPR050090">
    <property type="entry name" value="Tyrosine_recombinase_XerCD"/>
</dbReference>
<evidence type="ECO:0000313" key="7">
    <source>
        <dbReference type="EMBL" id="XCJ78487.1"/>
    </source>
</evidence>
<dbReference type="EMBL" id="CP159578">
    <property type="protein sequence ID" value="XCJ78487.1"/>
    <property type="molecule type" value="Genomic_DNA"/>
</dbReference>
<dbReference type="InterPro" id="IPR011010">
    <property type="entry name" value="DNA_brk_join_enz"/>
</dbReference>
<evidence type="ECO:0000256" key="3">
    <source>
        <dbReference type="ARBA" id="ARBA00023172"/>
    </source>
</evidence>
<organism evidence="7">
    <name type="scientific">Salinicola endophyticus</name>
    <dbReference type="NCBI Taxonomy" id="1949083"/>
    <lineage>
        <taxon>Bacteria</taxon>
        <taxon>Pseudomonadati</taxon>
        <taxon>Pseudomonadota</taxon>
        <taxon>Gammaproteobacteria</taxon>
        <taxon>Oceanospirillales</taxon>
        <taxon>Halomonadaceae</taxon>
        <taxon>Salinicola</taxon>
    </lineage>
</organism>
<feature type="domain" description="Core-binding (CB)" evidence="6">
    <location>
        <begin position="59"/>
        <end position="138"/>
    </location>
</feature>
<dbReference type="InterPro" id="IPR044068">
    <property type="entry name" value="CB"/>
</dbReference>
<dbReference type="GO" id="GO:0015074">
    <property type="term" value="P:DNA integration"/>
    <property type="evidence" value="ECO:0007669"/>
    <property type="project" value="UniProtKB-KW"/>
</dbReference>
<evidence type="ECO:0000256" key="4">
    <source>
        <dbReference type="PROSITE-ProRule" id="PRU01248"/>
    </source>
</evidence>
<dbReference type="Pfam" id="PF24624">
    <property type="entry name" value="Int_N"/>
    <property type="match status" value="1"/>
</dbReference>
<sequence length="329" mass="37119">MAIKKTARGWQVDIQPGGRGYRRIRKTFPTKLEAQRFMTLTLGKAAAGEDYAPKKRDKRRLSDLIDLWYEFHGVSLKDGKRRYAQMLALADMMGNPIASTITAMDAARFRQKRLASGITPTTANHDQAHLRAVFNKLTKLGEWHQGNPFASLQPLRLDETELSYLTEDQIARLLEILDRRTNKDAALITRLCLATGARWSEAQYLRAENLRDGRVTFTGTKNGRNRTIPLNPGLYQTLIEHAPKVGRVFPTTGYNPFSDAIKEAGIQLPKGQRTHVLRHTFASHFMMNGGDVLTLQKILGHQTITMTMRYAHLSPDHLADAIKYAPKIG</sequence>
<dbReference type="AlphaFoldDB" id="A0AB74U2P9"/>
<keyword evidence="3" id="KW-0233">DNA recombination</keyword>
<name>A0AB74U2P9_9GAMM</name>
<reference evidence="7" key="1">
    <citation type="submission" date="2024-06" db="EMBL/GenBank/DDBJ databases">
        <title>Complete genome of Salinicola endophyticus HNIBRBA4755.</title>
        <authorList>
            <person name="Shin S.Y."/>
            <person name="Kang H."/>
            <person name="Song J."/>
        </authorList>
    </citation>
    <scope>NUCLEOTIDE SEQUENCE</scope>
    <source>
        <strain evidence="7">HNIBRBA4755</strain>
    </source>
</reference>
<proteinExistence type="predicted"/>
<dbReference type="Gene3D" id="1.10.443.10">
    <property type="entry name" value="Intergrase catalytic core"/>
    <property type="match status" value="1"/>
</dbReference>
<dbReference type="InterPro" id="IPR002104">
    <property type="entry name" value="Integrase_catalytic"/>
</dbReference>
<dbReference type="PROSITE" id="PS51898">
    <property type="entry name" value="TYR_RECOMBINASE"/>
    <property type="match status" value="1"/>
</dbReference>
<dbReference type="GO" id="GO:0003677">
    <property type="term" value="F:DNA binding"/>
    <property type="evidence" value="ECO:0007669"/>
    <property type="project" value="UniProtKB-UniRule"/>
</dbReference>
<dbReference type="SUPFAM" id="SSF56349">
    <property type="entry name" value="DNA breaking-rejoining enzymes"/>
    <property type="match status" value="1"/>
</dbReference>
<feature type="domain" description="Tyr recombinase" evidence="5">
    <location>
        <begin position="160"/>
        <end position="323"/>
    </location>
</feature>
<accession>A0AB74U2P9</accession>
<evidence type="ECO:0000256" key="1">
    <source>
        <dbReference type="ARBA" id="ARBA00022908"/>
    </source>
</evidence>
<dbReference type="GO" id="GO:0006310">
    <property type="term" value="P:DNA recombination"/>
    <property type="evidence" value="ECO:0007669"/>
    <property type="project" value="UniProtKB-KW"/>
</dbReference>
<dbReference type="RefSeq" id="WP_353979482.1">
    <property type="nucleotide sequence ID" value="NZ_CP159578.1"/>
</dbReference>
<dbReference type="PANTHER" id="PTHR30349">
    <property type="entry name" value="PHAGE INTEGRASE-RELATED"/>
    <property type="match status" value="1"/>
</dbReference>
<evidence type="ECO:0000259" key="5">
    <source>
        <dbReference type="PROSITE" id="PS51898"/>
    </source>
</evidence>
<keyword evidence="1" id="KW-0229">DNA integration</keyword>
<keyword evidence="2 4" id="KW-0238">DNA-binding</keyword>
<dbReference type="CDD" id="cd00796">
    <property type="entry name" value="INT_Rci_Hp1_C"/>
    <property type="match status" value="1"/>
</dbReference>
<dbReference type="PANTHER" id="PTHR30349:SF93">
    <property type="entry name" value="FELS-2 PROPHAGE PROTEIN"/>
    <property type="match status" value="1"/>
</dbReference>
<dbReference type="InterPro" id="IPR013762">
    <property type="entry name" value="Integrase-like_cat_sf"/>
</dbReference>
<protein>
    <submittedName>
        <fullName evidence="7">Tyrosine-type recombinase/integrase</fullName>
    </submittedName>
</protein>
<evidence type="ECO:0000256" key="2">
    <source>
        <dbReference type="ARBA" id="ARBA00023125"/>
    </source>
</evidence>
<evidence type="ECO:0000259" key="6">
    <source>
        <dbReference type="PROSITE" id="PS51900"/>
    </source>
</evidence>
<dbReference type="Pfam" id="PF00589">
    <property type="entry name" value="Phage_integrase"/>
    <property type="match status" value="1"/>
</dbReference>